<protein>
    <submittedName>
        <fullName evidence="1">Phytanoyl-CoA dioxygenase</fullName>
    </submittedName>
</protein>
<comment type="caution">
    <text evidence="1">The sequence shown here is derived from an EMBL/GenBank/DDBJ whole genome shotgun (WGS) entry which is preliminary data.</text>
</comment>
<dbReference type="GO" id="GO:0001561">
    <property type="term" value="P:fatty acid alpha-oxidation"/>
    <property type="evidence" value="ECO:0007669"/>
    <property type="project" value="InterPro"/>
</dbReference>
<dbReference type="Proteomes" id="UP000294562">
    <property type="component" value="Unassembled WGS sequence"/>
</dbReference>
<keyword evidence="2" id="KW-1185">Reference proteome</keyword>
<dbReference type="EMBL" id="SMZO01000050">
    <property type="protein sequence ID" value="TDL85127.1"/>
    <property type="molecule type" value="Genomic_DNA"/>
</dbReference>
<name>A0A4R6AN28_9RHOB</name>
<dbReference type="PANTHER" id="PTHR21308:SF8">
    <property type="entry name" value="PHYTANOYL-COA DIOXYGENASE FAMILY PROTEIN (AFU_ORTHOLOGUE AFUA_2G09620)"/>
    <property type="match status" value="1"/>
</dbReference>
<dbReference type="OrthoDB" id="3562306at2"/>
<evidence type="ECO:0000313" key="2">
    <source>
        <dbReference type="Proteomes" id="UP000294562"/>
    </source>
</evidence>
<dbReference type="Gene3D" id="2.60.120.620">
    <property type="entry name" value="q2cbj1_9rhob like domain"/>
    <property type="match status" value="1"/>
</dbReference>
<keyword evidence="1" id="KW-0223">Dioxygenase</keyword>
<dbReference type="RefSeq" id="WP_133343937.1">
    <property type="nucleotide sequence ID" value="NZ_SMZO01000050.1"/>
</dbReference>
<dbReference type="AlphaFoldDB" id="A0A4R6AN28"/>
<dbReference type="PANTHER" id="PTHR21308">
    <property type="entry name" value="PHYTANOYL-COA ALPHA-HYDROXYLASE"/>
    <property type="match status" value="1"/>
</dbReference>
<keyword evidence="1" id="KW-0560">Oxidoreductase</keyword>
<dbReference type="GO" id="GO:0048244">
    <property type="term" value="F:phytanoyl-CoA dioxygenase activity"/>
    <property type="evidence" value="ECO:0007669"/>
    <property type="project" value="InterPro"/>
</dbReference>
<dbReference type="InterPro" id="IPR008775">
    <property type="entry name" value="Phytyl_CoA_dOase-like"/>
</dbReference>
<evidence type="ECO:0000313" key="1">
    <source>
        <dbReference type="EMBL" id="TDL85127.1"/>
    </source>
</evidence>
<dbReference type="Pfam" id="PF05721">
    <property type="entry name" value="PhyH"/>
    <property type="match status" value="1"/>
</dbReference>
<gene>
    <name evidence="1" type="ORF">E2L05_16325</name>
</gene>
<reference evidence="1 2" key="1">
    <citation type="submission" date="2019-03" db="EMBL/GenBank/DDBJ databases">
        <title>Rhodobacteraceae bacterium SM1902, a new member of the family Rhodobacteraceae isolated from Yantai.</title>
        <authorList>
            <person name="Sun Y."/>
        </authorList>
    </citation>
    <scope>NUCLEOTIDE SEQUENCE [LARGE SCALE GENOMIC DNA]</scope>
    <source>
        <strain evidence="1 2">SM1902</strain>
    </source>
</reference>
<sequence>MKGANVRHKGYYDPSECQISDFTALIDQSPDPAQVQHAAAVEKNIPIYDMHALRPALDDPEPRRRLMAEWAAVLNTGPGVLVLKSAYSDTNILDEATSIYQAIIAREKREAGGGGDHFAASGANDRIWNSLQKLCEASPEVFLTYFANTAIAAVCEAWLGPNYQMTAQINLVHPGGAAQQVHRDYHLGFQSAQVSAAYPAHVHDISPILTLQGGIAHCDMPLDSGPTKLLPFSQAYRPGYAAWRRDDFRAVFDDRHVQLTLAKGDALFFSPALFHAAGANSSTNIHRMVNLLQVSSAFGRAMETIDRHKICKLLFPHALRVKREGRHTDAELSAAIAAAAEGYSFPTNLDRDPPKGGLAPETQAAFFMRALAENLTPESFSAHLDHMKAKRLA</sequence>
<organism evidence="1 2">
    <name type="scientific">Meridianimarinicoccus aquatilis</name>
    <dbReference type="NCBI Taxonomy" id="2552766"/>
    <lineage>
        <taxon>Bacteria</taxon>
        <taxon>Pseudomonadati</taxon>
        <taxon>Pseudomonadota</taxon>
        <taxon>Alphaproteobacteria</taxon>
        <taxon>Rhodobacterales</taxon>
        <taxon>Paracoccaceae</taxon>
        <taxon>Meridianimarinicoccus</taxon>
    </lineage>
</organism>
<dbReference type="SUPFAM" id="SSF51197">
    <property type="entry name" value="Clavaminate synthase-like"/>
    <property type="match status" value="1"/>
</dbReference>
<proteinExistence type="predicted"/>
<accession>A0A4R6AN28</accession>
<dbReference type="InterPro" id="IPR047128">
    <property type="entry name" value="PhyH"/>
</dbReference>